<dbReference type="Gene3D" id="1.10.287.860">
    <property type="entry name" value="Nucleotidyltransferase"/>
    <property type="match status" value="1"/>
</dbReference>
<dbReference type="Proteomes" id="UP001501612">
    <property type="component" value="Unassembled WGS sequence"/>
</dbReference>
<name>A0ABN2PGX2_9ACTN</name>
<proteinExistence type="predicted"/>
<dbReference type="PANTHER" id="PTHR41773:SF1">
    <property type="entry name" value="RELA_SPOT DOMAIN-CONTAINING PROTEIN"/>
    <property type="match status" value="1"/>
</dbReference>
<dbReference type="InterPro" id="IPR007685">
    <property type="entry name" value="RelA_SpoT"/>
</dbReference>
<dbReference type="RefSeq" id="WP_344007226.1">
    <property type="nucleotide sequence ID" value="NZ_BAAAMY010000005.1"/>
</dbReference>
<dbReference type="SUPFAM" id="SSF81301">
    <property type="entry name" value="Nucleotidyltransferase"/>
    <property type="match status" value="1"/>
</dbReference>
<protein>
    <submittedName>
        <fullName evidence="2">Bifunctional ribonuclease/(P)ppGpp synthase</fullName>
    </submittedName>
</protein>
<feature type="domain" description="RelA/SpoT" evidence="1">
    <location>
        <begin position="306"/>
        <end position="443"/>
    </location>
</feature>
<keyword evidence="3" id="KW-1185">Reference proteome</keyword>
<dbReference type="Pfam" id="PF04250">
    <property type="entry name" value="DUF429"/>
    <property type="match status" value="1"/>
</dbReference>
<reference evidence="2 3" key="1">
    <citation type="journal article" date="2019" name="Int. J. Syst. Evol. Microbiol.">
        <title>The Global Catalogue of Microorganisms (GCM) 10K type strain sequencing project: providing services to taxonomists for standard genome sequencing and annotation.</title>
        <authorList>
            <consortium name="The Broad Institute Genomics Platform"/>
            <consortium name="The Broad Institute Genome Sequencing Center for Infectious Disease"/>
            <person name="Wu L."/>
            <person name="Ma J."/>
        </authorList>
    </citation>
    <scope>NUCLEOTIDE SEQUENCE [LARGE SCALE GENOMIC DNA]</scope>
    <source>
        <strain evidence="2 3">JCM 14046</strain>
    </source>
</reference>
<accession>A0ABN2PGX2</accession>
<dbReference type="EMBL" id="BAAAMY010000005">
    <property type="protein sequence ID" value="GAA1920599.1"/>
    <property type="molecule type" value="Genomic_DNA"/>
</dbReference>
<comment type="caution">
    <text evidence="2">The sequence shown here is derived from an EMBL/GenBank/DDBJ whole genome shotgun (WGS) entry which is preliminary data.</text>
</comment>
<dbReference type="PANTHER" id="PTHR41773">
    <property type="entry name" value="GTP PYROPHOSPHATASE-RELATED"/>
    <property type="match status" value="1"/>
</dbReference>
<dbReference type="SMART" id="SM00954">
    <property type="entry name" value="RelA_SpoT"/>
    <property type="match status" value="1"/>
</dbReference>
<dbReference type="Pfam" id="PF04607">
    <property type="entry name" value="RelA_SpoT"/>
    <property type="match status" value="1"/>
</dbReference>
<dbReference type="Gene3D" id="3.30.460.10">
    <property type="entry name" value="Beta Polymerase, domain 2"/>
    <property type="match status" value="1"/>
</dbReference>
<evidence type="ECO:0000259" key="1">
    <source>
        <dbReference type="SMART" id="SM00954"/>
    </source>
</evidence>
<gene>
    <name evidence="2" type="primary">relZ</name>
    <name evidence="2" type="ORF">GCM10009737_22670</name>
</gene>
<dbReference type="InterPro" id="IPR007362">
    <property type="entry name" value="DUF429"/>
</dbReference>
<evidence type="ECO:0000313" key="2">
    <source>
        <dbReference type="EMBL" id="GAA1920599.1"/>
    </source>
</evidence>
<dbReference type="CDD" id="cd05399">
    <property type="entry name" value="NT_Rel-Spo_like"/>
    <property type="match status" value="1"/>
</dbReference>
<organism evidence="2 3">
    <name type="scientific">Nocardioides lentus</name>
    <dbReference type="NCBI Taxonomy" id="338077"/>
    <lineage>
        <taxon>Bacteria</taxon>
        <taxon>Bacillati</taxon>
        <taxon>Actinomycetota</taxon>
        <taxon>Actinomycetes</taxon>
        <taxon>Propionibacteriales</taxon>
        <taxon>Nocardioidaceae</taxon>
        <taxon>Nocardioides</taxon>
    </lineage>
</organism>
<sequence length="595" mass="63842">MHFVGVDLAWGTQNPTGVAALDDRGRLLGVSTVRTDAEVTAEVARYATGDCAVGIDAPLVVTNPTGARPCETALSRDFRPFEAGAHPANTSRPVFADGTRGGRLAAALDLSLELPPAGTTSGRWALEVYPHAATIALFRLGRTLKYKQKQGRSFPQLRAELLRLVELLESLSRARTPLLLARREPWERLVAGVRDATRKSDLRVVEDQVDAVLCAYVALHALREPEHTTVYGDPARVATDGCIVTPTLPPDLEPTPRPTRAERSRDAAVEAYAGGLAGLRTATAGYLGLVTSILDDAGINYLSVEARTKSVDSFAAKAVSELPVGSGTPRYSDPLAEMADQVGLRVVTYLTSDVEAVADLLSEELAVLGDRDKGQETARQGRFGYASRHLDLTLDEARAAASRAGTAFPEMAGRQVEVQVRTVLQHAWAEFEHEIRYKGSVPADRASDLDRRFTLAAGLLELADREFTTIRDDLRTEAGSTGSDAEAMGARDLAAYLAGRYPGAGWSRTEHYEWMTGLLAELGLRSPADLGAALADVDSGAVTARMSYRYPAGAVRRLDDDLLAAYGEAYVALPGNAHRTQLLTERAARIAPGSA</sequence>
<dbReference type="InterPro" id="IPR043519">
    <property type="entry name" value="NT_sf"/>
</dbReference>
<evidence type="ECO:0000313" key="3">
    <source>
        <dbReference type="Proteomes" id="UP001501612"/>
    </source>
</evidence>